<feature type="compositionally biased region" description="Basic and acidic residues" evidence="1">
    <location>
        <begin position="71"/>
        <end position="80"/>
    </location>
</feature>
<evidence type="ECO:0000256" key="1">
    <source>
        <dbReference type="SAM" id="MobiDB-lite"/>
    </source>
</evidence>
<feature type="region of interest" description="Disordered" evidence="1">
    <location>
        <begin position="31"/>
        <end position="89"/>
    </location>
</feature>
<protein>
    <submittedName>
        <fullName evidence="2">Uncharacterized protein</fullName>
    </submittedName>
</protein>
<feature type="region of interest" description="Disordered" evidence="1">
    <location>
        <begin position="144"/>
        <end position="174"/>
    </location>
</feature>
<gene>
    <name evidence="2" type="ORF">EVAR_83652_1</name>
</gene>
<evidence type="ECO:0000313" key="3">
    <source>
        <dbReference type="Proteomes" id="UP000299102"/>
    </source>
</evidence>
<keyword evidence="3" id="KW-1185">Reference proteome</keyword>
<sequence>MAANNGVQIAAARTRLRGRRRRRPLFRRGARTAVGSRTGECDRRMRDPLPKRNGQSDRRAYQTRTMTPPAPHRDRNRETDIILTSSSPSRLTGNFIRTEARVEAGTESRTGPKLGFRSRCKRDGIRNRDDGNVTDVPRMLFTSTTGDKVCGSGPAPRTPHARVRSRAKTLPVYT</sequence>
<accession>A0A4C1UNJ8</accession>
<comment type="caution">
    <text evidence="2">The sequence shown here is derived from an EMBL/GenBank/DDBJ whole genome shotgun (WGS) entry which is preliminary data.</text>
</comment>
<dbReference type="AlphaFoldDB" id="A0A4C1UNJ8"/>
<name>A0A4C1UNJ8_EUMVA</name>
<evidence type="ECO:0000313" key="2">
    <source>
        <dbReference type="EMBL" id="GBP28021.1"/>
    </source>
</evidence>
<reference evidence="2 3" key="1">
    <citation type="journal article" date="2019" name="Commun. Biol.">
        <title>The bagworm genome reveals a unique fibroin gene that provides high tensile strength.</title>
        <authorList>
            <person name="Kono N."/>
            <person name="Nakamura H."/>
            <person name="Ohtoshi R."/>
            <person name="Tomita M."/>
            <person name="Numata K."/>
            <person name="Arakawa K."/>
        </authorList>
    </citation>
    <scope>NUCLEOTIDE SEQUENCE [LARGE SCALE GENOMIC DNA]</scope>
</reference>
<dbReference type="EMBL" id="BGZK01000201">
    <property type="protein sequence ID" value="GBP28021.1"/>
    <property type="molecule type" value="Genomic_DNA"/>
</dbReference>
<dbReference type="Proteomes" id="UP000299102">
    <property type="component" value="Unassembled WGS sequence"/>
</dbReference>
<proteinExistence type="predicted"/>
<feature type="compositionally biased region" description="Basic and acidic residues" evidence="1">
    <location>
        <begin position="39"/>
        <end position="60"/>
    </location>
</feature>
<organism evidence="2 3">
    <name type="scientific">Eumeta variegata</name>
    <name type="common">Bagworm moth</name>
    <name type="synonym">Eumeta japonica</name>
    <dbReference type="NCBI Taxonomy" id="151549"/>
    <lineage>
        <taxon>Eukaryota</taxon>
        <taxon>Metazoa</taxon>
        <taxon>Ecdysozoa</taxon>
        <taxon>Arthropoda</taxon>
        <taxon>Hexapoda</taxon>
        <taxon>Insecta</taxon>
        <taxon>Pterygota</taxon>
        <taxon>Neoptera</taxon>
        <taxon>Endopterygota</taxon>
        <taxon>Lepidoptera</taxon>
        <taxon>Glossata</taxon>
        <taxon>Ditrysia</taxon>
        <taxon>Tineoidea</taxon>
        <taxon>Psychidae</taxon>
        <taxon>Oiketicinae</taxon>
        <taxon>Eumeta</taxon>
    </lineage>
</organism>